<dbReference type="PANTHER" id="PTHR40079">
    <property type="entry name" value="MANNAN ENDO-1,4-BETA-MANNOSIDASE E-RELATED"/>
    <property type="match status" value="1"/>
</dbReference>
<evidence type="ECO:0000256" key="6">
    <source>
        <dbReference type="SAM" id="SignalP"/>
    </source>
</evidence>
<comment type="similarity">
    <text evidence="1 4">Belongs to the glycosyl hydrolase 26 family.</text>
</comment>
<keyword evidence="2 4" id="KW-0378">Hydrolase</keyword>
<dbReference type="PRINTS" id="PR00739">
    <property type="entry name" value="GLHYDRLASE26"/>
</dbReference>
<dbReference type="SUPFAM" id="SSF49785">
    <property type="entry name" value="Galactose-binding domain-like"/>
    <property type="match status" value="1"/>
</dbReference>
<evidence type="ECO:0000313" key="9">
    <source>
        <dbReference type="EMBL" id="ROP40021.1"/>
    </source>
</evidence>
<gene>
    <name evidence="9" type="ORF">EDD40_5424</name>
</gene>
<dbReference type="InterPro" id="IPR022790">
    <property type="entry name" value="GH26_dom"/>
</dbReference>
<feature type="region of interest" description="Disordered" evidence="5">
    <location>
        <begin position="320"/>
        <end position="349"/>
    </location>
</feature>
<dbReference type="GO" id="GO:0016985">
    <property type="term" value="F:mannan endo-1,4-beta-mannosidase activity"/>
    <property type="evidence" value="ECO:0007669"/>
    <property type="project" value="InterPro"/>
</dbReference>
<dbReference type="Proteomes" id="UP000268727">
    <property type="component" value="Unassembled WGS sequence"/>
</dbReference>
<dbReference type="InterPro" id="IPR008979">
    <property type="entry name" value="Galactose-bd-like_sf"/>
</dbReference>
<dbReference type="Gene3D" id="3.20.20.80">
    <property type="entry name" value="Glycosidases"/>
    <property type="match status" value="1"/>
</dbReference>
<dbReference type="GO" id="GO:0006080">
    <property type="term" value="P:substituted mannan metabolic process"/>
    <property type="evidence" value="ECO:0007669"/>
    <property type="project" value="InterPro"/>
</dbReference>
<feature type="domain" description="F5/8 type C" evidence="7">
    <location>
        <begin position="319"/>
        <end position="454"/>
    </location>
</feature>
<feature type="active site" description="Nucleophile" evidence="4">
    <location>
        <position position="272"/>
    </location>
</feature>
<proteinExistence type="inferred from homology"/>
<evidence type="ECO:0000256" key="1">
    <source>
        <dbReference type="ARBA" id="ARBA00007754"/>
    </source>
</evidence>
<sequence length="454" mass="49926">MRTAMTLAALLLVTLAPPAATAAAAPPPTPVVDYLKRITGSRTVTGMHNKEPNSDPARHTAKVHAITGAYPGLWGGDFLFAQDDVTHRQTMVDQALTEWRNGSLVTLTWHVCPPTRPTACGWDAGVNDDLTDAQWAQLVTDGTALNNAWKSRLDEVVPFLRRLLDAGVQPLFRPLHEMNDGWSWWGGRPGASGSRRLYQLTHDHLVRTRGLTGLAWVWNVKDLDPAGIADYYPGPAYADVVSLDAWNSFWPAATYYDTLRSLAQGKPLALAEVGKVPSPAELASQPDWSYFMAWPEFFDDKQLNPDSAVRATYASPRAVNQGQLTGGGGNLALGRQSWSTTTESAAHPSAHAFDGDPATRWSSAFTDQHSLWVDLGSTRPVRRVRLDWEAAHARQYQLQVSSDGTTWTTVHEDYAADGGTDEIVLDTSARYVKLYAFQRATPYGYSLWEMGVFS</sequence>
<dbReference type="Pfam" id="PF02156">
    <property type="entry name" value="Glyco_hydro_26"/>
    <property type="match status" value="1"/>
</dbReference>
<keyword evidence="10" id="KW-1185">Reference proteome</keyword>
<protein>
    <submittedName>
        <fullName evidence="9">Mannan endo-1,4-beta-mannosidase</fullName>
    </submittedName>
</protein>
<dbReference type="AlphaFoldDB" id="A0A3N1HBY9"/>
<evidence type="ECO:0000256" key="3">
    <source>
        <dbReference type="ARBA" id="ARBA00023295"/>
    </source>
</evidence>
<accession>A0A3N1HBY9</accession>
<evidence type="ECO:0000259" key="7">
    <source>
        <dbReference type="PROSITE" id="PS50022"/>
    </source>
</evidence>
<dbReference type="PROSITE" id="PS50022">
    <property type="entry name" value="FA58C_3"/>
    <property type="match status" value="1"/>
</dbReference>
<evidence type="ECO:0000313" key="10">
    <source>
        <dbReference type="Proteomes" id="UP000268727"/>
    </source>
</evidence>
<feature type="domain" description="GH26" evidence="8">
    <location>
        <begin position="26"/>
        <end position="322"/>
    </location>
</feature>
<evidence type="ECO:0000256" key="4">
    <source>
        <dbReference type="PROSITE-ProRule" id="PRU01100"/>
    </source>
</evidence>
<dbReference type="SUPFAM" id="SSF51445">
    <property type="entry name" value="(Trans)glycosidases"/>
    <property type="match status" value="1"/>
</dbReference>
<keyword evidence="3 4" id="KW-0326">Glycosidase</keyword>
<feature type="signal peptide" evidence="6">
    <location>
        <begin position="1"/>
        <end position="22"/>
    </location>
</feature>
<dbReference type="Gene3D" id="2.60.120.260">
    <property type="entry name" value="Galactose-binding domain-like"/>
    <property type="match status" value="1"/>
</dbReference>
<comment type="caution">
    <text evidence="9">The sequence shown here is derived from an EMBL/GenBank/DDBJ whole genome shotgun (WGS) entry which is preliminary data.</text>
</comment>
<evidence type="ECO:0000256" key="2">
    <source>
        <dbReference type="ARBA" id="ARBA00022801"/>
    </source>
</evidence>
<dbReference type="EMBL" id="RJKM01000001">
    <property type="protein sequence ID" value="ROP40021.1"/>
    <property type="molecule type" value="Genomic_DNA"/>
</dbReference>
<dbReference type="InterPro" id="IPR017853">
    <property type="entry name" value="GH"/>
</dbReference>
<name>A0A3N1HBY9_9PSEU</name>
<dbReference type="PROSITE" id="PS51764">
    <property type="entry name" value="GH26"/>
    <property type="match status" value="1"/>
</dbReference>
<evidence type="ECO:0000259" key="8">
    <source>
        <dbReference type="PROSITE" id="PS51764"/>
    </source>
</evidence>
<reference evidence="9 10" key="1">
    <citation type="submission" date="2018-11" db="EMBL/GenBank/DDBJ databases">
        <title>Sequencing the genomes of 1000 actinobacteria strains.</title>
        <authorList>
            <person name="Klenk H.-P."/>
        </authorList>
    </citation>
    <scope>NUCLEOTIDE SEQUENCE [LARGE SCALE GENOMIC DNA]</scope>
    <source>
        <strain evidence="9 10">DSM 44231</strain>
    </source>
</reference>
<organism evidence="9 10">
    <name type="scientific">Saccharothrix texasensis</name>
    <dbReference type="NCBI Taxonomy" id="103734"/>
    <lineage>
        <taxon>Bacteria</taxon>
        <taxon>Bacillati</taxon>
        <taxon>Actinomycetota</taxon>
        <taxon>Actinomycetes</taxon>
        <taxon>Pseudonocardiales</taxon>
        <taxon>Pseudonocardiaceae</taxon>
        <taxon>Saccharothrix</taxon>
    </lineage>
</organism>
<keyword evidence="6" id="KW-0732">Signal</keyword>
<dbReference type="InterPro" id="IPR000421">
    <property type="entry name" value="FA58C"/>
</dbReference>
<dbReference type="InterPro" id="IPR000805">
    <property type="entry name" value="Glyco_hydro_26"/>
</dbReference>
<evidence type="ECO:0000256" key="5">
    <source>
        <dbReference type="SAM" id="MobiDB-lite"/>
    </source>
</evidence>
<dbReference type="PANTHER" id="PTHR40079:SF4">
    <property type="entry name" value="GH26 DOMAIN-CONTAINING PROTEIN-RELATED"/>
    <property type="match status" value="1"/>
</dbReference>
<feature type="active site" description="Proton donor" evidence="4">
    <location>
        <position position="177"/>
    </location>
</feature>
<feature type="chain" id="PRO_5039584493" evidence="6">
    <location>
        <begin position="23"/>
        <end position="454"/>
    </location>
</feature>
<dbReference type="Pfam" id="PF00754">
    <property type="entry name" value="F5_F8_type_C"/>
    <property type="match status" value="1"/>
</dbReference>